<evidence type="ECO:0000313" key="5">
    <source>
        <dbReference type="Proteomes" id="UP000198424"/>
    </source>
</evidence>
<keyword evidence="5" id="KW-1185">Reference proteome</keyword>
<dbReference type="EMBL" id="MUGY01000002">
    <property type="protein sequence ID" value="OXA97616.1"/>
    <property type="molecule type" value="Genomic_DNA"/>
</dbReference>
<gene>
    <name evidence="3" type="ORF">B0A62_01785</name>
    <name evidence="2" type="ORF">IW20_12095</name>
</gene>
<dbReference type="Proteomes" id="UP000198424">
    <property type="component" value="Unassembled WGS sequence"/>
</dbReference>
<comment type="caution">
    <text evidence="2">The sequence shown here is derived from an EMBL/GenBank/DDBJ whole genome shotgun (WGS) entry which is preliminary data.</text>
</comment>
<dbReference type="InterPro" id="IPR011256">
    <property type="entry name" value="Reg_factor_effector_dom_sf"/>
</dbReference>
<evidence type="ECO:0000259" key="1">
    <source>
        <dbReference type="SMART" id="SM00871"/>
    </source>
</evidence>
<dbReference type="SUPFAM" id="SSF55136">
    <property type="entry name" value="Probable bacterial effector-binding domain"/>
    <property type="match status" value="1"/>
</dbReference>
<reference evidence="2 4" key="1">
    <citation type="submission" date="2014-07" db="EMBL/GenBank/DDBJ databases">
        <title>Genome of Flavobacterium hydatis DSM 2063.</title>
        <authorList>
            <person name="Pipes S.E."/>
            <person name="Stropko S.J."/>
            <person name="Newman J.D."/>
        </authorList>
    </citation>
    <scope>NUCLEOTIDE SEQUENCE [LARGE SCALE GENOMIC DNA]</scope>
    <source>
        <strain evidence="2 4">DSM 2063</strain>
    </source>
</reference>
<reference evidence="3 5" key="2">
    <citation type="submission" date="2016-11" db="EMBL/GenBank/DDBJ databases">
        <title>Whole genomes of Flavobacteriaceae.</title>
        <authorList>
            <person name="Stine C."/>
            <person name="Li C."/>
            <person name="Tadesse D."/>
        </authorList>
    </citation>
    <scope>NUCLEOTIDE SEQUENCE [LARGE SCALE GENOMIC DNA]</scope>
    <source>
        <strain evidence="3 5">ATCC 29551</strain>
    </source>
</reference>
<dbReference type="STRING" id="991.IW20_12095"/>
<dbReference type="OrthoDB" id="8560232at2"/>
<dbReference type="EMBL" id="JPRM01000016">
    <property type="protein sequence ID" value="KFF16080.1"/>
    <property type="molecule type" value="Genomic_DNA"/>
</dbReference>
<dbReference type="Proteomes" id="UP000028712">
    <property type="component" value="Unassembled WGS sequence"/>
</dbReference>
<dbReference type="InterPro" id="IPR029442">
    <property type="entry name" value="GyrI-like"/>
</dbReference>
<dbReference type="Gene3D" id="3.20.80.10">
    <property type="entry name" value="Regulatory factor, effector binding domain"/>
    <property type="match status" value="1"/>
</dbReference>
<dbReference type="InterPro" id="IPR010499">
    <property type="entry name" value="AraC_E-bd"/>
</dbReference>
<sequence>MEPRIENLTEKKIIGKQITTSFTTNKTKELWQSFMPNRKEIKNNIGSDLYSIEVYTENHFINFNPSNQFEKWAGIEVTDFLSVPQDMETIIIPNGLYAVFIHKGPASNGNETYQYIFTNWLPKSEYVLENRPHFAVMGEKYKHEDPTSEEEIWIPIKHKD</sequence>
<dbReference type="SMART" id="SM00871">
    <property type="entry name" value="AraC_E_bind"/>
    <property type="match status" value="1"/>
</dbReference>
<evidence type="ECO:0000313" key="4">
    <source>
        <dbReference type="Proteomes" id="UP000028712"/>
    </source>
</evidence>
<dbReference type="AlphaFoldDB" id="A0A086AHB6"/>
<proteinExistence type="predicted"/>
<protein>
    <submittedName>
        <fullName evidence="2">AraC family transcriptional regulator</fullName>
    </submittedName>
</protein>
<evidence type="ECO:0000313" key="3">
    <source>
        <dbReference type="EMBL" id="OXA97616.1"/>
    </source>
</evidence>
<dbReference type="PANTHER" id="PTHR36444">
    <property type="entry name" value="TRANSCRIPTIONAL REGULATOR PROTEIN YOBU-RELATED"/>
    <property type="match status" value="1"/>
</dbReference>
<organism evidence="2 4">
    <name type="scientific">Flavobacterium hydatis</name>
    <name type="common">Cytophaga aquatilis</name>
    <dbReference type="NCBI Taxonomy" id="991"/>
    <lineage>
        <taxon>Bacteria</taxon>
        <taxon>Pseudomonadati</taxon>
        <taxon>Bacteroidota</taxon>
        <taxon>Flavobacteriia</taxon>
        <taxon>Flavobacteriales</taxon>
        <taxon>Flavobacteriaceae</taxon>
        <taxon>Flavobacterium</taxon>
    </lineage>
</organism>
<dbReference type="eggNOG" id="COG3708">
    <property type="taxonomic scope" value="Bacteria"/>
</dbReference>
<dbReference type="PANTHER" id="PTHR36444:SF2">
    <property type="entry name" value="TRANSCRIPTIONAL REGULATOR PROTEIN YOBU-RELATED"/>
    <property type="match status" value="1"/>
</dbReference>
<evidence type="ECO:0000313" key="2">
    <source>
        <dbReference type="EMBL" id="KFF16080.1"/>
    </source>
</evidence>
<feature type="domain" description="AraC effector-binding" evidence="1">
    <location>
        <begin position="1"/>
        <end position="157"/>
    </location>
</feature>
<dbReference type="RefSeq" id="WP_035622344.1">
    <property type="nucleotide sequence ID" value="NZ_JBEWQG010000022.1"/>
</dbReference>
<accession>A0A086AHB6</accession>
<name>A0A086AHB6_FLAHY</name>
<dbReference type="Pfam" id="PF06445">
    <property type="entry name" value="GyrI-like"/>
    <property type="match status" value="1"/>
</dbReference>
<dbReference type="InterPro" id="IPR053182">
    <property type="entry name" value="YobU-like_regulator"/>
</dbReference>